<reference evidence="2 3" key="1">
    <citation type="submission" date="2015-05" db="EMBL/GenBank/DDBJ databases">
        <authorList>
            <person name="Goodhead I."/>
        </authorList>
    </citation>
    <scope>NUCLEOTIDE SEQUENCE [LARGE SCALE GENOMIC DNA]</scope>
    <source>
        <strain evidence="3">morsitans</strain>
    </source>
</reference>
<proteinExistence type="predicted"/>
<gene>
    <name evidence="2" type="ORF">SGGMMB4_00816</name>
</gene>
<protein>
    <submittedName>
        <fullName evidence="2">Uncharacterized protein</fullName>
    </submittedName>
</protein>
<dbReference type="AlphaFoldDB" id="A0A193QFR8"/>
<feature type="compositionally biased region" description="Basic residues" evidence="1">
    <location>
        <begin position="13"/>
        <end position="23"/>
    </location>
</feature>
<name>A0A193QFR8_SODGM</name>
<organism evidence="2 3">
    <name type="scientific">Sodalis glossinidius (strain morsitans)</name>
    <dbReference type="NCBI Taxonomy" id="343509"/>
    <lineage>
        <taxon>Bacteria</taxon>
        <taxon>Pseudomonadati</taxon>
        <taxon>Pseudomonadota</taxon>
        <taxon>Gammaproteobacteria</taxon>
        <taxon>Enterobacterales</taxon>
        <taxon>Bruguierivoracaceae</taxon>
        <taxon>Sodalis</taxon>
    </lineage>
</organism>
<evidence type="ECO:0000313" key="2">
    <source>
        <dbReference type="EMBL" id="CRL43992.1"/>
    </source>
</evidence>
<evidence type="ECO:0000256" key="1">
    <source>
        <dbReference type="SAM" id="MobiDB-lite"/>
    </source>
</evidence>
<accession>A0A193QFR8</accession>
<evidence type="ECO:0000313" key="3">
    <source>
        <dbReference type="Proteomes" id="UP000245838"/>
    </source>
</evidence>
<sequence length="77" mass="9148">MRINQKGRLVVEKKRKRDHRPKRKLSPYALATRDCLARKIILHDNYNLLIGKVYQACFVLNLDPIKNHFKIESSNFL</sequence>
<dbReference type="Proteomes" id="UP000245838">
    <property type="component" value="Chromosome sggmmb4_Chromosome"/>
</dbReference>
<dbReference type="EMBL" id="LN854557">
    <property type="protein sequence ID" value="CRL43992.1"/>
    <property type="molecule type" value="Genomic_DNA"/>
</dbReference>
<feature type="region of interest" description="Disordered" evidence="1">
    <location>
        <begin position="1"/>
        <end position="23"/>
    </location>
</feature>